<keyword evidence="6 12" id="KW-0662">Pyridine nucleotide biosynthesis</keyword>
<evidence type="ECO:0000259" key="13">
    <source>
        <dbReference type="Pfam" id="PF00890"/>
    </source>
</evidence>
<name>A0A7G8BHV7_9BACT</name>
<evidence type="ECO:0000256" key="9">
    <source>
        <dbReference type="ARBA" id="ARBA00048305"/>
    </source>
</evidence>
<feature type="domain" description="FAD-dependent oxidoreductase 2 FAD-binding" evidence="13">
    <location>
        <begin position="10"/>
        <end position="380"/>
    </location>
</feature>
<dbReference type="PANTHER" id="PTHR42716:SF2">
    <property type="entry name" value="L-ASPARTATE OXIDASE, CHLOROPLASTIC"/>
    <property type="match status" value="1"/>
</dbReference>
<dbReference type="Gene3D" id="3.90.700.10">
    <property type="entry name" value="Succinate dehydrogenase/fumarate reductase flavoprotein, catalytic domain"/>
    <property type="match status" value="1"/>
</dbReference>
<comment type="cofactor">
    <cofactor evidence="1 12">
        <name>FAD</name>
        <dbReference type="ChEBI" id="CHEBI:57692"/>
    </cofactor>
</comment>
<dbReference type="GO" id="GO:0008734">
    <property type="term" value="F:L-aspartate oxidase activity"/>
    <property type="evidence" value="ECO:0007669"/>
    <property type="project" value="UniProtKB-UniRule"/>
</dbReference>
<evidence type="ECO:0000313" key="16">
    <source>
        <dbReference type="Proteomes" id="UP000515312"/>
    </source>
</evidence>
<dbReference type="NCBIfam" id="TIGR00551">
    <property type="entry name" value="nadB"/>
    <property type="match status" value="1"/>
</dbReference>
<dbReference type="PRINTS" id="PR00368">
    <property type="entry name" value="FADPNR"/>
</dbReference>
<dbReference type="InterPro" id="IPR027477">
    <property type="entry name" value="Succ_DH/fumarate_Rdtase_cat_sf"/>
</dbReference>
<gene>
    <name evidence="15" type="primary">nadB</name>
    <name evidence="15" type="ORF">H7849_24550</name>
</gene>
<reference evidence="15 16" key="1">
    <citation type="submission" date="2020-08" db="EMBL/GenBank/DDBJ databases">
        <title>Edaphobacter telluris sp. nov. and Acidobacterium dinghuensis sp. nov., two acidobacteria isolated from forest soil.</title>
        <authorList>
            <person name="Fu J."/>
            <person name="Qiu L."/>
        </authorList>
    </citation>
    <scope>NUCLEOTIDE SEQUENCE [LARGE SCALE GENOMIC DNA]</scope>
    <source>
        <strain evidence="15">4Y35</strain>
    </source>
</reference>
<dbReference type="Pfam" id="PF02910">
    <property type="entry name" value="Succ_DH_flav_C"/>
    <property type="match status" value="1"/>
</dbReference>
<comment type="subcellular location">
    <subcellularLocation>
        <location evidence="12">Cytoplasm</location>
    </subcellularLocation>
</comment>
<organism evidence="15 16">
    <name type="scientific">Alloacidobacterium dinghuense</name>
    <dbReference type="NCBI Taxonomy" id="2763107"/>
    <lineage>
        <taxon>Bacteria</taxon>
        <taxon>Pseudomonadati</taxon>
        <taxon>Acidobacteriota</taxon>
        <taxon>Terriglobia</taxon>
        <taxon>Terriglobales</taxon>
        <taxon>Acidobacteriaceae</taxon>
        <taxon>Alloacidobacterium</taxon>
    </lineage>
</organism>
<evidence type="ECO:0000256" key="5">
    <source>
        <dbReference type="ARBA" id="ARBA00022630"/>
    </source>
</evidence>
<comment type="function">
    <text evidence="12">Catalyzes the oxidation of L-aspartate to iminoaspartate.</text>
</comment>
<dbReference type="GO" id="GO:0005737">
    <property type="term" value="C:cytoplasm"/>
    <property type="evidence" value="ECO:0007669"/>
    <property type="project" value="UniProtKB-SubCell"/>
</dbReference>
<dbReference type="InterPro" id="IPR037099">
    <property type="entry name" value="Fum_R/Succ_DH_flav-like_C_sf"/>
</dbReference>
<dbReference type="UniPathway" id="UPA00253">
    <property type="reaction ID" value="UER00326"/>
</dbReference>
<comment type="pathway">
    <text evidence="2 12">Cofactor biosynthesis; NAD(+) biosynthesis; iminoaspartate from L-aspartate (oxidase route): step 1/1.</text>
</comment>
<evidence type="ECO:0000259" key="14">
    <source>
        <dbReference type="Pfam" id="PF02910"/>
    </source>
</evidence>
<feature type="active site" description="Proton acceptor" evidence="11">
    <location>
        <position position="276"/>
    </location>
</feature>
<keyword evidence="7 12" id="KW-0274">FAD</keyword>
<dbReference type="NCBIfam" id="NF005701">
    <property type="entry name" value="PRK07512.1"/>
    <property type="match status" value="1"/>
</dbReference>
<evidence type="ECO:0000256" key="6">
    <source>
        <dbReference type="ARBA" id="ARBA00022642"/>
    </source>
</evidence>
<feature type="domain" description="Fumarate reductase/succinate dehydrogenase flavoprotein-like C-terminal" evidence="14">
    <location>
        <begin position="424"/>
        <end position="517"/>
    </location>
</feature>
<dbReference type="Proteomes" id="UP000515312">
    <property type="component" value="Chromosome"/>
</dbReference>
<dbReference type="EC" id="1.4.3.16" evidence="4 10"/>
<dbReference type="InterPro" id="IPR015939">
    <property type="entry name" value="Fum_Rdtase/Succ_DH_flav-like_C"/>
</dbReference>
<dbReference type="GO" id="GO:0034628">
    <property type="term" value="P:'de novo' NAD+ biosynthetic process from L-aspartate"/>
    <property type="evidence" value="ECO:0007669"/>
    <property type="project" value="TreeGrafter"/>
</dbReference>
<evidence type="ECO:0000256" key="1">
    <source>
        <dbReference type="ARBA" id="ARBA00001974"/>
    </source>
</evidence>
<evidence type="ECO:0000256" key="10">
    <source>
        <dbReference type="NCBIfam" id="TIGR00551"/>
    </source>
</evidence>
<keyword evidence="8 12" id="KW-0560">Oxidoreductase</keyword>
<dbReference type="PIRSF" id="PIRSF000171">
    <property type="entry name" value="SDHA_APRA_LASPO"/>
    <property type="match status" value="1"/>
</dbReference>
<evidence type="ECO:0000256" key="8">
    <source>
        <dbReference type="ARBA" id="ARBA00023002"/>
    </source>
</evidence>
<dbReference type="SUPFAM" id="SSF51905">
    <property type="entry name" value="FAD/NAD(P)-binding domain"/>
    <property type="match status" value="1"/>
</dbReference>
<dbReference type="PANTHER" id="PTHR42716">
    <property type="entry name" value="L-ASPARTATE OXIDASE"/>
    <property type="match status" value="1"/>
</dbReference>
<evidence type="ECO:0000256" key="4">
    <source>
        <dbReference type="ARBA" id="ARBA00012173"/>
    </source>
</evidence>
<evidence type="ECO:0000313" key="15">
    <source>
        <dbReference type="EMBL" id="QNI32127.1"/>
    </source>
</evidence>
<sequence>MEVPTPAEYVIVGAGIAGLRAAIGLSNAGHVLVITKEQLGESNTSYAQGGIAVAMGGDEDVSLHLEDTVNAGDGLVNREAARVLVEEGPQRVDELLHWGTGFDRHNGELMLTREGAHSRNRILHANGDATGAEIGRSLLEHARALKNVSLLEWAMCVDLLVEGDEVVGLTVLDHEGRLHAIRASAVLLASGGAGQVYSDTTNPTVATGDGIAMAYRAGAEISDMEFYQFHPTALSLPGVSRFLLSEALRGEGAYLCNARGERFMERYHSLEELAPRDVVARAITLEGIGSNGEQIPVYLDMRHVQGVDLHKRFPGISAFLAQHGLDLGRDLIPVRPAAHYLMGGVKTDVNGKTSLQRLYAAGEAACTGVHGANRLASNSLLEGLVFGARAAEAMRAESGVKARSISVDDSKSTPSSHQAGNLLEELQQVTWQKAGLLRDASGLREAEVELQRTCTQLPKSTARSSLELRNLHTIGELIVRSALARKESRGAHFRNDYPKRDEANFQKHSVLSKDQSAVRFDAD</sequence>
<dbReference type="RefSeq" id="WP_186743083.1">
    <property type="nucleotide sequence ID" value="NZ_CP060394.1"/>
</dbReference>
<evidence type="ECO:0000256" key="2">
    <source>
        <dbReference type="ARBA" id="ARBA00004950"/>
    </source>
</evidence>
<dbReference type="AlphaFoldDB" id="A0A7G8BHV7"/>
<dbReference type="KEGG" id="adin:H7849_24550"/>
<dbReference type="Gene3D" id="3.50.50.60">
    <property type="entry name" value="FAD/NAD(P)-binding domain"/>
    <property type="match status" value="1"/>
</dbReference>
<accession>A0A7G8BHV7</accession>
<dbReference type="EMBL" id="CP060394">
    <property type="protein sequence ID" value="QNI32127.1"/>
    <property type="molecule type" value="Genomic_DNA"/>
</dbReference>
<proteinExistence type="inferred from homology"/>
<dbReference type="InterPro" id="IPR005288">
    <property type="entry name" value="NadB"/>
</dbReference>
<dbReference type="SUPFAM" id="SSF46977">
    <property type="entry name" value="Succinate dehydrogenase/fumarate reductase flavoprotein C-terminal domain"/>
    <property type="match status" value="1"/>
</dbReference>
<keyword evidence="16" id="KW-1185">Reference proteome</keyword>
<dbReference type="InterPro" id="IPR003953">
    <property type="entry name" value="FAD-dep_OxRdtase_2_FAD-bd"/>
</dbReference>
<evidence type="ECO:0000256" key="3">
    <source>
        <dbReference type="ARBA" id="ARBA00008562"/>
    </source>
</evidence>
<evidence type="ECO:0000256" key="12">
    <source>
        <dbReference type="RuleBase" id="RU362049"/>
    </source>
</evidence>
<protein>
    <recommendedName>
        <fullName evidence="4 10">L-aspartate oxidase</fullName>
        <ecNumber evidence="4 10">1.4.3.16</ecNumber>
    </recommendedName>
</protein>
<comment type="similarity">
    <text evidence="3 12">Belongs to the FAD-dependent oxidoreductase 2 family. NadB subfamily.</text>
</comment>
<dbReference type="FunFam" id="3.90.700.10:FF:000002">
    <property type="entry name" value="L-aspartate oxidase"/>
    <property type="match status" value="1"/>
</dbReference>
<evidence type="ECO:0000256" key="11">
    <source>
        <dbReference type="PIRSR" id="PIRSR000171-1"/>
    </source>
</evidence>
<evidence type="ECO:0000256" key="7">
    <source>
        <dbReference type="ARBA" id="ARBA00022827"/>
    </source>
</evidence>
<comment type="catalytic activity">
    <reaction evidence="9">
        <text>L-aspartate + O2 = iminosuccinate + H2O2</text>
        <dbReference type="Rhea" id="RHEA:25876"/>
        <dbReference type="ChEBI" id="CHEBI:15379"/>
        <dbReference type="ChEBI" id="CHEBI:16240"/>
        <dbReference type="ChEBI" id="CHEBI:29991"/>
        <dbReference type="ChEBI" id="CHEBI:77875"/>
        <dbReference type="EC" id="1.4.3.16"/>
    </reaction>
    <physiologicalReaction direction="left-to-right" evidence="9">
        <dbReference type="Rhea" id="RHEA:25877"/>
    </physiologicalReaction>
</comment>
<dbReference type="SUPFAM" id="SSF56425">
    <property type="entry name" value="Succinate dehydrogenase/fumarate reductase flavoprotein, catalytic domain"/>
    <property type="match status" value="1"/>
</dbReference>
<dbReference type="InterPro" id="IPR036188">
    <property type="entry name" value="FAD/NAD-bd_sf"/>
</dbReference>
<keyword evidence="5 12" id="KW-0285">Flavoprotein</keyword>
<dbReference type="Pfam" id="PF00890">
    <property type="entry name" value="FAD_binding_2"/>
    <property type="match status" value="1"/>
</dbReference>
<dbReference type="Gene3D" id="1.20.58.100">
    <property type="entry name" value="Fumarate reductase/succinate dehydrogenase flavoprotein-like, C-terminal domain"/>
    <property type="match status" value="1"/>
</dbReference>